<dbReference type="PANTHER" id="PTHR31645:SF48">
    <property type="entry name" value="METAL-NICOTIANAMINE TRANSPORTER YSL17-RELATED"/>
    <property type="match status" value="1"/>
</dbReference>
<proteinExistence type="inferred from homology"/>
<evidence type="ECO:0000313" key="10">
    <source>
        <dbReference type="EnsemblPlants" id="KQK98853"/>
    </source>
</evidence>
<protein>
    <submittedName>
        <fullName evidence="9 10">Uncharacterized protein</fullName>
    </submittedName>
</protein>
<feature type="transmembrane region" description="Helical" evidence="8">
    <location>
        <begin position="44"/>
        <end position="64"/>
    </location>
</feature>
<keyword evidence="5 8" id="KW-1133">Transmembrane helix</keyword>
<sequence>MEPPASGNGDQPAREEEEEDDAAAGPSTEQVFEGEPVPTPSEMITARSVAVGVSLGVVLSIVAMKLSLTSVYLPFLTIPAGLMSFFLSRWWVRLLHGCGVAQLPFTRQENAVIQTFVVSCTNIAYTDRPRLLGFLFLTSFPGMFAVMPFRNSLIIRHHLTFPTGTATAHLINSIHTPQGAKQASHGVVALAVVPDFGITAARLGFSFDFSVTDIGIGLLSPYKITISMLAGSLVSWGIMLPYIKTKEGCWYPRGVGGINTYRWFIGIAMVLADGLCQLLFILLRRLRAMHRRRHPRLAAQPSMDVGADGRRPARSFDDRRRAQVFLRDRVYDPAAVAGYIALAAVSIVAVPFLYPQLRPTHVAVAYLAAPLFAFCNAYGTRMNVDLGPTHGKIAVLAFGWWVGLQNGGVVAGLAGSVIILSAVITASDLMQVFRTGQNDRRPCPVPCRAVQVVIFHSVLSKIPN</sequence>
<feature type="transmembrane region" description="Helical" evidence="8">
    <location>
        <begin position="263"/>
        <end position="283"/>
    </location>
</feature>
<evidence type="ECO:0000256" key="4">
    <source>
        <dbReference type="ARBA" id="ARBA00022692"/>
    </source>
</evidence>
<feature type="transmembrane region" description="Helical" evidence="8">
    <location>
        <begin position="409"/>
        <end position="430"/>
    </location>
</feature>
<dbReference type="OrthoDB" id="627262at2759"/>
<feature type="transmembrane region" description="Helical" evidence="8">
    <location>
        <begin position="330"/>
        <end position="354"/>
    </location>
</feature>
<evidence type="ECO:0000313" key="11">
    <source>
        <dbReference type="Proteomes" id="UP000004995"/>
    </source>
</evidence>
<dbReference type="AlphaFoldDB" id="K3YEH3"/>
<evidence type="ECO:0000256" key="1">
    <source>
        <dbReference type="ARBA" id="ARBA00004141"/>
    </source>
</evidence>
<name>K3YEH3_SETIT</name>
<comment type="similarity">
    <text evidence="2">Belongs to the YSL (TC 2.A.67.2) family.</text>
</comment>
<evidence type="ECO:0000313" key="9">
    <source>
        <dbReference type="EMBL" id="RCV35331.1"/>
    </source>
</evidence>
<dbReference type="EMBL" id="CM003534">
    <property type="protein sequence ID" value="RCV35331.1"/>
    <property type="molecule type" value="Genomic_DNA"/>
</dbReference>
<evidence type="ECO:0000256" key="3">
    <source>
        <dbReference type="ARBA" id="ARBA00022448"/>
    </source>
</evidence>
<evidence type="ECO:0000256" key="8">
    <source>
        <dbReference type="SAM" id="Phobius"/>
    </source>
</evidence>
<dbReference type="EnsemblPlants" id="KQK98853">
    <property type="protein sequence ID" value="KQK98853"/>
    <property type="gene ID" value="SETIT_012638mg"/>
</dbReference>
<feature type="transmembrane region" description="Helical" evidence="8">
    <location>
        <begin position="360"/>
        <end position="379"/>
    </location>
</feature>
<evidence type="ECO:0000256" key="5">
    <source>
        <dbReference type="ARBA" id="ARBA00022989"/>
    </source>
</evidence>
<feature type="transmembrane region" description="Helical" evidence="8">
    <location>
        <begin position="224"/>
        <end position="243"/>
    </location>
</feature>
<feature type="transmembrane region" description="Helical" evidence="8">
    <location>
        <begin position="71"/>
        <end position="92"/>
    </location>
</feature>
<keyword evidence="11" id="KW-1185">Reference proteome</keyword>
<feature type="transmembrane region" description="Helical" evidence="8">
    <location>
        <begin position="131"/>
        <end position="149"/>
    </location>
</feature>
<dbReference type="eggNOG" id="ENOG502QQ2H">
    <property type="taxonomic scope" value="Eukaryota"/>
</dbReference>
<reference evidence="10" key="3">
    <citation type="submission" date="2018-08" db="UniProtKB">
        <authorList>
            <consortium name="EnsemblPlants"/>
        </authorList>
    </citation>
    <scope>IDENTIFICATION</scope>
    <source>
        <strain evidence="10">Yugu1</strain>
    </source>
</reference>
<dbReference type="GO" id="GO:0016020">
    <property type="term" value="C:membrane"/>
    <property type="evidence" value="ECO:0000318"/>
    <property type="project" value="GO_Central"/>
</dbReference>
<feature type="transmembrane region" description="Helical" evidence="8">
    <location>
        <begin position="386"/>
        <end position="403"/>
    </location>
</feature>
<feature type="region of interest" description="Disordered" evidence="7">
    <location>
        <begin position="1"/>
        <end position="38"/>
    </location>
</feature>
<dbReference type="STRING" id="4555.K3YEH3"/>
<dbReference type="InterPro" id="IPR004813">
    <property type="entry name" value="OPT"/>
</dbReference>
<keyword evidence="4 8" id="KW-0812">Transmembrane</keyword>
<gene>
    <name evidence="9" type="ORF">SETIT_7G232300v2</name>
</gene>
<evidence type="ECO:0000256" key="6">
    <source>
        <dbReference type="ARBA" id="ARBA00023136"/>
    </source>
</evidence>
<dbReference type="Gramene" id="KQK98853">
    <property type="protein sequence ID" value="KQK98853"/>
    <property type="gene ID" value="SETIT_012638mg"/>
</dbReference>
<evidence type="ECO:0000256" key="7">
    <source>
        <dbReference type="SAM" id="MobiDB-lite"/>
    </source>
</evidence>
<comment type="subcellular location">
    <subcellularLocation>
        <location evidence="1">Membrane</location>
        <topology evidence="1">Multi-pass membrane protein</topology>
    </subcellularLocation>
</comment>
<reference evidence="9 11" key="1">
    <citation type="journal article" date="2012" name="Nat. Biotechnol.">
        <title>Reference genome sequence of the model plant Setaria.</title>
        <authorList>
            <person name="Bennetzen J.L."/>
            <person name="Schmutz J."/>
            <person name="Wang H."/>
            <person name="Percifield R."/>
            <person name="Hawkins J."/>
            <person name="Pontaroli A.C."/>
            <person name="Estep M."/>
            <person name="Feng L."/>
            <person name="Vaughn J.N."/>
            <person name="Grimwood J."/>
            <person name="Jenkins J."/>
            <person name="Barry K."/>
            <person name="Lindquist E."/>
            <person name="Hellsten U."/>
            <person name="Deshpande S."/>
            <person name="Wang X."/>
            <person name="Wu X."/>
            <person name="Mitros T."/>
            <person name="Triplett J."/>
            <person name="Yang X."/>
            <person name="Ye C.Y."/>
            <person name="Mauro-Herrera M."/>
            <person name="Wang L."/>
            <person name="Li P."/>
            <person name="Sharma M."/>
            <person name="Sharma R."/>
            <person name="Ronald P.C."/>
            <person name="Panaud O."/>
            <person name="Kellogg E.A."/>
            <person name="Brutnell T.P."/>
            <person name="Doust A.N."/>
            <person name="Tuskan G.A."/>
            <person name="Rokhsar D."/>
            <person name="Devos K.M."/>
        </authorList>
    </citation>
    <scope>NUCLEOTIDE SEQUENCE [LARGE SCALE GENOMIC DNA]</scope>
    <source>
        <strain evidence="11">cv. Yugu1</strain>
        <strain evidence="9">Yugu1</strain>
    </source>
</reference>
<reference evidence="9" key="2">
    <citation type="submission" date="2015-07" db="EMBL/GenBank/DDBJ databases">
        <authorList>
            <person name="Noorani M."/>
        </authorList>
    </citation>
    <scope>NUCLEOTIDE SEQUENCE</scope>
    <source>
        <strain evidence="9">Yugu1</strain>
    </source>
</reference>
<dbReference type="HOGENOM" id="CLU_015477_3_0_1"/>
<keyword evidence="3" id="KW-0813">Transport</keyword>
<keyword evidence="6 8" id="KW-0472">Membrane</keyword>
<dbReference type="Pfam" id="PF03169">
    <property type="entry name" value="OPT"/>
    <property type="match status" value="2"/>
</dbReference>
<dbReference type="InterPro" id="IPR045035">
    <property type="entry name" value="YSL-like"/>
</dbReference>
<dbReference type="PANTHER" id="PTHR31645">
    <property type="entry name" value="OLIGOPEPTIDE TRANSPORTER YGL114W-RELATED"/>
    <property type="match status" value="1"/>
</dbReference>
<dbReference type="Proteomes" id="UP000004995">
    <property type="component" value="Unassembled WGS sequence"/>
</dbReference>
<dbReference type="EMBL" id="AGNK02004507">
    <property type="status" value="NOT_ANNOTATED_CDS"/>
    <property type="molecule type" value="Genomic_DNA"/>
</dbReference>
<evidence type="ECO:0000256" key="2">
    <source>
        <dbReference type="ARBA" id="ARBA00010276"/>
    </source>
</evidence>
<dbReference type="GO" id="GO:0035673">
    <property type="term" value="F:oligopeptide transmembrane transporter activity"/>
    <property type="evidence" value="ECO:0007669"/>
    <property type="project" value="InterPro"/>
</dbReference>
<organism evidence="9">
    <name type="scientific">Setaria italica</name>
    <name type="common">Foxtail millet</name>
    <name type="synonym">Panicum italicum</name>
    <dbReference type="NCBI Taxonomy" id="4555"/>
    <lineage>
        <taxon>Eukaryota</taxon>
        <taxon>Viridiplantae</taxon>
        <taxon>Streptophyta</taxon>
        <taxon>Embryophyta</taxon>
        <taxon>Tracheophyta</taxon>
        <taxon>Spermatophyta</taxon>
        <taxon>Magnoliopsida</taxon>
        <taxon>Liliopsida</taxon>
        <taxon>Poales</taxon>
        <taxon>Poaceae</taxon>
        <taxon>PACMAD clade</taxon>
        <taxon>Panicoideae</taxon>
        <taxon>Panicodae</taxon>
        <taxon>Paniceae</taxon>
        <taxon>Cenchrinae</taxon>
        <taxon>Setaria</taxon>
    </lineage>
</organism>
<accession>K3YEH3</accession>